<feature type="transmembrane region" description="Helical" evidence="1">
    <location>
        <begin position="54"/>
        <end position="78"/>
    </location>
</feature>
<name>A0A3F3PSX6_9EURO</name>
<reference evidence="2 3" key="1">
    <citation type="submission" date="2018-07" db="EMBL/GenBank/DDBJ databases">
        <title>The genomes of Aspergillus section Nigri reveals drivers in fungal speciation.</title>
        <authorList>
            <consortium name="DOE Joint Genome Institute"/>
            <person name="Vesth T.C."/>
            <person name="Nybo J."/>
            <person name="Theobald S."/>
            <person name="Brandl J."/>
            <person name="Frisvad J.C."/>
            <person name="Nielsen K.F."/>
            <person name="Lyhne E.K."/>
            <person name="Kogle M.E."/>
            <person name="Kuo A."/>
            <person name="Riley R."/>
            <person name="Clum A."/>
            <person name="Nolan M."/>
            <person name="Lipzen A."/>
            <person name="Salamov A."/>
            <person name="Henrissat B."/>
            <person name="Wiebenga A."/>
            <person name="De vries R.P."/>
            <person name="Grigoriev I.V."/>
            <person name="Mortensen U.H."/>
            <person name="Andersen M.R."/>
            <person name="Baker S.E."/>
        </authorList>
    </citation>
    <scope>NUCLEOTIDE SEQUENCE [LARGE SCALE GENOMIC DNA]</scope>
    <source>
        <strain evidence="2 3">CBS 139.54b</strain>
    </source>
</reference>
<keyword evidence="3" id="KW-1185">Reference proteome</keyword>
<dbReference type="GeneID" id="38140527"/>
<protein>
    <submittedName>
        <fullName evidence="2">Uncharacterized protein</fullName>
    </submittedName>
</protein>
<dbReference type="RefSeq" id="XP_026623007.1">
    <property type="nucleotide sequence ID" value="XM_026772171.1"/>
</dbReference>
<dbReference type="STRING" id="1341132.A0A3F3PSX6"/>
<evidence type="ECO:0000313" key="2">
    <source>
        <dbReference type="EMBL" id="RDH29985.1"/>
    </source>
</evidence>
<dbReference type="AlphaFoldDB" id="A0A3F3PSX6"/>
<dbReference type="Proteomes" id="UP000253729">
    <property type="component" value="Unassembled WGS sequence"/>
</dbReference>
<accession>A0A3F3PSX6</accession>
<evidence type="ECO:0000313" key="3">
    <source>
        <dbReference type="Proteomes" id="UP000253729"/>
    </source>
</evidence>
<keyword evidence="1" id="KW-1133">Transmembrane helix</keyword>
<keyword evidence="1" id="KW-0812">Transmembrane</keyword>
<evidence type="ECO:0000256" key="1">
    <source>
        <dbReference type="SAM" id="Phobius"/>
    </source>
</evidence>
<dbReference type="EMBL" id="KZ852064">
    <property type="protein sequence ID" value="RDH29985.1"/>
    <property type="molecule type" value="Genomic_DNA"/>
</dbReference>
<keyword evidence="1" id="KW-0472">Membrane</keyword>
<sequence length="121" mass="12911">MRRPQKKELILTIVTAVLAIFPFVGDASFAAAGLEDVARAIALIGETTNAVFDLYTIFSDPASAPMAILGMMLGSAALGRDSQSFSKMGKLRREMSEDALPDMGEVSNNTLINTIVRPCTS</sequence>
<organism evidence="2 3">
    <name type="scientific">Aspergillus welwitschiae</name>
    <dbReference type="NCBI Taxonomy" id="1341132"/>
    <lineage>
        <taxon>Eukaryota</taxon>
        <taxon>Fungi</taxon>
        <taxon>Dikarya</taxon>
        <taxon>Ascomycota</taxon>
        <taxon>Pezizomycotina</taxon>
        <taxon>Eurotiomycetes</taxon>
        <taxon>Eurotiomycetidae</taxon>
        <taxon>Eurotiales</taxon>
        <taxon>Aspergillaceae</taxon>
        <taxon>Aspergillus</taxon>
        <taxon>Aspergillus subgen. Circumdati</taxon>
    </lineage>
</organism>
<gene>
    <name evidence="2" type="ORF">BDQ94DRAFT_173472</name>
</gene>
<proteinExistence type="predicted"/>